<accession>A0A314KLZ2</accession>
<keyword evidence="1" id="KW-0732">Signal</keyword>
<organism evidence="2 3">
    <name type="scientific">Nicotiana attenuata</name>
    <name type="common">Coyote tobacco</name>
    <dbReference type="NCBI Taxonomy" id="49451"/>
    <lineage>
        <taxon>Eukaryota</taxon>
        <taxon>Viridiplantae</taxon>
        <taxon>Streptophyta</taxon>
        <taxon>Embryophyta</taxon>
        <taxon>Tracheophyta</taxon>
        <taxon>Spermatophyta</taxon>
        <taxon>Magnoliopsida</taxon>
        <taxon>eudicotyledons</taxon>
        <taxon>Gunneridae</taxon>
        <taxon>Pentapetalae</taxon>
        <taxon>asterids</taxon>
        <taxon>lamiids</taxon>
        <taxon>Solanales</taxon>
        <taxon>Solanaceae</taxon>
        <taxon>Nicotianoideae</taxon>
        <taxon>Nicotianeae</taxon>
        <taxon>Nicotiana</taxon>
    </lineage>
</organism>
<sequence length="97" mass="11399">MNKMMVGCNRMMLLEHICVFFFILSMAPVYCKTYPPSVEEGCYCQCIDYWVIQEDDIPTSEDLRMCREGLVPGFHCDIKDMYDRAVDKTPYLEFPDC</sequence>
<name>A0A314KLZ2_NICAT</name>
<evidence type="ECO:0000313" key="2">
    <source>
        <dbReference type="EMBL" id="OIT30212.1"/>
    </source>
</evidence>
<feature type="chain" id="PRO_5016307863" evidence="1">
    <location>
        <begin position="34"/>
        <end position="97"/>
    </location>
</feature>
<dbReference type="Proteomes" id="UP000187609">
    <property type="component" value="Unassembled WGS sequence"/>
</dbReference>
<comment type="caution">
    <text evidence="2">The sequence shown here is derived from an EMBL/GenBank/DDBJ whole genome shotgun (WGS) entry which is preliminary data.</text>
</comment>
<protein>
    <submittedName>
        <fullName evidence="2">Uncharacterized protein</fullName>
    </submittedName>
</protein>
<evidence type="ECO:0000256" key="1">
    <source>
        <dbReference type="SAM" id="SignalP"/>
    </source>
</evidence>
<proteinExistence type="predicted"/>
<dbReference type="AlphaFoldDB" id="A0A314KLZ2"/>
<feature type="non-terminal residue" evidence="2">
    <location>
        <position position="97"/>
    </location>
</feature>
<gene>
    <name evidence="2" type="ORF">A4A49_57055</name>
</gene>
<feature type="signal peptide" evidence="1">
    <location>
        <begin position="1"/>
        <end position="33"/>
    </location>
</feature>
<evidence type="ECO:0000313" key="3">
    <source>
        <dbReference type="Proteomes" id="UP000187609"/>
    </source>
</evidence>
<dbReference type="Gramene" id="OIT30212">
    <property type="protein sequence ID" value="OIT30212"/>
    <property type="gene ID" value="A4A49_57055"/>
</dbReference>
<keyword evidence="3" id="KW-1185">Reference proteome</keyword>
<dbReference type="EMBL" id="MJEQ01001570">
    <property type="protein sequence ID" value="OIT30212.1"/>
    <property type="molecule type" value="Genomic_DNA"/>
</dbReference>
<reference evidence="2" key="1">
    <citation type="submission" date="2016-11" db="EMBL/GenBank/DDBJ databases">
        <title>The genome of Nicotiana attenuata.</title>
        <authorList>
            <person name="Xu S."/>
            <person name="Brockmoeller T."/>
            <person name="Gaquerel E."/>
            <person name="Navarro A."/>
            <person name="Kuhl H."/>
            <person name="Gase K."/>
            <person name="Ling Z."/>
            <person name="Zhou W."/>
            <person name="Kreitzer C."/>
            <person name="Stanke M."/>
            <person name="Tang H."/>
            <person name="Lyons E."/>
            <person name="Pandey P."/>
            <person name="Pandey S.P."/>
            <person name="Timmermann B."/>
            <person name="Baldwin I.T."/>
        </authorList>
    </citation>
    <scope>NUCLEOTIDE SEQUENCE [LARGE SCALE GENOMIC DNA]</scope>
    <source>
        <strain evidence="2">UT</strain>
    </source>
</reference>